<dbReference type="InterPro" id="IPR036938">
    <property type="entry name" value="PAP2/HPO_sf"/>
</dbReference>
<feature type="transmembrane region" description="Helical" evidence="1">
    <location>
        <begin position="58"/>
        <end position="80"/>
    </location>
</feature>
<feature type="transmembrane region" description="Helical" evidence="1">
    <location>
        <begin position="128"/>
        <end position="146"/>
    </location>
</feature>
<keyword evidence="1" id="KW-1133">Transmembrane helix</keyword>
<evidence type="ECO:0000256" key="1">
    <source>
        <dbReference type="SAM" id="Phobius"/>
    </source>
</evidence>
<dbReference type="SMART" id="SM00014">
    <property type="entry name" value="acidPPc"/>
    <property type="match status" value="1"/>
</dbReference>
<dbReference type="PANTHER" id="PTHR14969:SF13">
    <property type="entry name" value="AT30094P"/>
    <property type="match status" value="1"/>
</dbReference>
<keyword evidence="1" id="KW-0472">Membrane</keyword>
<dbReference type="SUPFAM" id="SSF48317">
    <property type="entry name" value="Acid phosphatase/Vanadium-dependent haloperoxidase"/>
    <property type="match status" value="1"/>
</dbReference>
<proteinExistence type="predicted"/>
<evidence type="ECO:0000259" key="2">
    <source>
        <dbReference type="SMART" id="SM00014"/>
    </source>
</evidence>
<feature type="transmembrane region" description="Helical" evidence="1">
    <location>
        <begin position="24"/>
        <end position="46"/>
    </location>
</feature>
<comment type="caution">
    <text evidence="3">The sequence shown here is derived from an EMBL/GenBank/DDBJ whole genome shotgun (WGS) entry which is preliminary data.</text>
</comment>
<evidence type="ECO:0000313" key="4">
    <source>
        <dbReference type="Proteomes" id="UP000231602"/>
    </source>
</evidence>
<dbReference type="Gene3D" id="1.20.144.10">
    <property type="entry name" value="Phosphatidic acid phosphatase type 2/haloperoxidase"/>
    <property type="match status" value="1"/>
</dbReference>
<name>A0A2H0RCI9_9BACT</name>
<evidence type="ECO:0000313" key="3">
    <source>
        <dbReference type="EMBL" id="PIR44150.1"/>
    </source>
</evidence>
<feature type="transmembrane region" description="Helical" evidence="1">
    <location>
        <begin position="100"/>
        <end position="121"/>
    </location>
</feature>
<dbReference type="InterPro" id="IPR000326">
    <property type="entry name" value="PAP2/HPO"/>
</dbReference>
<accession>A0A2H0RCI9</accession>
<gene>
    <name evidence="3" type="ORF">COV23_01390</name>
</gene>
<sequence length="188" mass="21322">MQTFDISIFNFIHQFTGRILVIDWTAIFFAKYAMYALIFWGAILLLREKNWVKKYYAFAFGVLSVILSRGIIVEIIRFFYFKQRPFVVFGFDPLLSQSPLEASFPSGHTAFCFALILGAFYLNKKSGLWFLAISIIVGISRVYVGVHWPLDILAGAIIGILSGLFIKCILFRDSKKYSTSSLIKANGG</sequence>
<dbReference type="PANTHER" id="PTHR14969">
    <property type="entry name" value="SPHINGOSINE-1-PHOSPHATE PHOSPHOHYDROLASE"/>
    <property type="match status" value="1"/>
</dbReference>
<dbReference type="Pfam" id="PF01569">
    <property type="entry name" value="PAP2"/>
    <property type="match status" value="1"/>
</dbReference>
<feature type="transmembrane region" description="Helical" evidence="1">
    <location>
        <begin position="152"/>
        <end position="171"/>
    </location>
</feature>
<reference evidence="3 4" key="1">
    <citation type="submission" date="2017-09" db="EMBL/GenBank/DDBJ databases">
        <title>Depth-based differentiation of microbial function through sediment-hosted aquifers and enrichment of novel symbionts in the deep terrestrial subsurface.</title>
        <authorList>
            <person name="Probst A.J."/>
            <person name="Ladd B."/>
            <person name="Jarett J.K."/>
            <person name="Geller-Mcgrath D.E."/>
            <person name="Sieber C.M."/>
            <person name="Emerson J.B."/>
            <person name="Anantharaman K."/>
            <person name="Thomas B.C."/>
            <person name="Malmstrom R."/>
            <person name="Stieglmeier M."/>
            <person name="Klingl A."/>
            <person name="Woyke T."/>
            <person name="Ryan C.M."/>
            <person name="Banfield J.F."/>
        </authorList>
    </citation>
    <scope>NUCLEOTIDE SEQUENCE [LARGE SCALE GENOMIC DNA]</scope>
    <source>
        <strain evidence="3">CG10_big_fil_rev_8_21_14_0_10_31_9</strain>
    </source>
</reference>
<feature type="domain" description="Phosphatidic acid phosphatase type 2/haloperoxidase" evidence="2">
    <location>
        <begin position="53"/>
        <end position="167"/>
    </location>
</feature>
<dbReference type="GO" id="GO:0042392">
    <property type="term" value="F:sphingosine-1-phosphate phosphatase activity"/>
    <property type="evidence" value="ECO:0007669"/>
    <property type="project" value="TreeGrafter"/>
</dbReference>
<organism evidence="3 4">
    <name type="scientific">Candidatus Wolfebacteria bacterium CG10_big_fil_rev_8_21_14_0_10_31_9</name>
    <dbReference type="NCBI Taxonomy" id="1975070"/>
    <lineage>
        <taxon>Bacteria</taxon>
        <taxon>Candidatus Wolfeibacteriota</taxon>
    </lineage>
</organism>
<protein>
    <recommendedName>
        <fullName evidence="2">Phosphatidic acid phosphatase type 2/haloperoxidase domain-containing protein</fullName>
    </recommendedName>
</protein>
<dbReference type="Proteomes" id="UP000231602">
    <property type="component" value="Unassembled WGS sequence"/>
</dbReference>
<dbReference type="AlphaFoldDB" id="A0A2H0RCI9"/>
<dbReference type="EMBL" id="PCXV01000023">
    <property type="protein sequence ID" value="PIR44150.1"/>
    <property type="molecule type" value="Genomic_DNA"/>
</dbReference>
<keyword evidence="1" id="KW-0812">Transmembrane</keyword>